<reference evidence="4 5" key="1">
    <citation type="journal article" date="2015" name="Nature">
        <title>rRNA introns, odd ribosomes, and small enigmatic genomes across a large radiation of phyla.</title>
        <authorList>
            <person name="Brown C.T."/>
            <person name="Hug L.A."/>
            <person name="Thomas B.C."/>
            <person name="Sharon I."/>
            <person name="Castelle C.J."/>
            <person name="Singh A."/>
            <person name="Wilkins M.J."/>
            <person name="Williams K.H."/>
            <person name="Banfield J.F."/>
        </authorList>
    </citation>
    <scope>NUCLEOTIDE SEQUENCE [LARGE SCALE GENOMIC DNA]</scope>
</reference>
<dbReference type="EMBL" id="LBVO01000050">
    <property type="protein sequence ID" value="KKQ87571.1"/>
    <property type="molecule type" value="Genomic_DNA"/>
</dbReference>
<evidence type="ECO:0000256" key="1">
    <source>
        <dbReference type="SAM" id="Coils"/>
    </source>
</evidence>
<evidence type="ECO:0000256" key="2">
    <source>
        <dbReference type="SAM" id="MobiDB-lite"/>
    </source>
</evidence>
<dbReference type="InterPro" id="IPR014717">
    <property type="entry name" value="Transl_elong_EF1B/ribsomal_bS6"/>
</dbReference>
<evidence type="ECO:0000256" key="3">
    <source>
        <dbReference type="SAM" id="Phobius"/>
    </source>
</evidence>
<evidence type="ECO:0008006" key="6">
    <source>
        <dbReference type="Google" id="ProtNLM"/>
    </source>
</evidence>
<dbReference type="InterPro" id="IPR007445">
    <property type="entry name" value="PilO"/>
</dbReference>
<dbReference type="Proteomes" id="UP000033934">
    <property type="component" value="Unassembled WGS sequence"/>
</dbReference>
<evidence type="ECO:0000313" key="4">
    <source>
        <dbReference type="EMBL" id="KKQ87571.1"/>
    </source>
</evidence>
<organism evidence="4 5">
    <name type="scientific">Berkelbacteria bacterium GW2011_GWA2_38_9</name>
    <dbReference type="NCBI Taxonomy" id="1618334"/>
    <lineage>
        <taxon>Bacteria</taxon>
        <taxon>Candidatus Berkelbacteria</taxon>
    </lineage>
</organism>
<feature type="transmembrane region" description="Helical" evidence="3">
    <location>
        <begin position="12"/>
        <end position="35"/>
    </location>
</feature>
<dbReference type="PATRIC" id="fig|1618334.3.peg.668"/>
<feature type="region of interest" description="Disordered" evidence="2">
    <location>
        <begin position="208"/>
        <end position="229"/>
    </location>
</feature>
<sequence length="229" mass="24150">MIINSKTIHQKGSATIGIIIGTSIVIILGIMFYTWKQLLPALSSAYQTKNQLTSEVAELKNKLNEIKQAQSVVNHIKPSLSSLELALPNNDQFPELLVMMDAMAQDSGLTDVSALNLGATDTSTTNTDSYKPATFSITASGFYENAIVFLDNLYNNIRTVEINTIALSSKGESGNGTEGSTLVPGQLTFTFSGFTYSRPDAAISAVPAATNPAASTNGSASSNASTSTP</sequence>
<dbReference type="GO" id="GO:0043107">
    <property type="term" value="P:type IV pilus-dependent motility"/>
    <property type="evidence" value="ECO:0007669"/>
    <property type="project" value="InterPro"/>
</dbReference>
<keyword evidence="3" id="KW-0812">Transmembrane</keyword>
<keyword evidence="3" id="KW-0472">Membrane</keyword>
<comment type="caution">
    <text evidence="4">The sequence shown here is derived from an EMBL/GenBank/DDBJ whole genome shotgun (WGS) entry which is preliminary data.</text>
</comment>
<dbReference type="Gene3D" id="3.30.70.60">
    <property type="match status" value="1"/>
</dbReference>
<dbReference type="GO" id="GO:0043683">
    <property type="term" value="P:type IV pilus assembly"/>
    <property type="evidence" value="ECO:0007669"/>
    <property type="project" value="InterPro"/>
</dbReference>
<gene>
    <name evidence="4" type="ORF">UT11_C0050G0002</name>
</gene>
<dbReference type="AlphaFoldDB" id="A0A0G0PE55"/>
<evidence type="ECO:0000313" key="5">
    <source>
        <dbReference type="Proteomes" id="UP000033934"/>
    </source>
</evidence>
<protein>
    <recommendedName>
        <fullName evidence="6">Pilus assembly protein PilO</fullName>
    </recommendedName>
</protein>
<dbReference type="Pfam" id="PF04350">
    <property type="entry name" value="PilO"/>
    <property type="match status" value="1"/>
</dbReference>
<proteinExistence type="predicted"/>
<keyword evidence="1" id="KW-0175">Coiled coil</keyword>
<feature type="coiled-coil region" evidence="1">
    <location>
        <begin position="42"/>
        <end position="69"/>
    </location>
</feature>
<keyword evidence="3" id="KW-1133">Transmembrane helix</keyword>
<accession>A0A0G0PE55</accession>
<name>A0A0G0PE55_9BACT</name>